<sequence length="64" mass="7423">YFNTYGVNNTGRNGESKTKEIITREMERGPPECTSSSNLDSSSEKMRVCYWMADDEHKRSEKQI</sequence>
<organism evidence="1 2">
    <name type="scientific">Ilex paraguariensis</name>
    <name type="common">yerba mate</name>
    <dbReference type="NCBI Taxonomy" id="185542"/>
    <lineage>
        <taxon>Eukaryota</taxon>
        <taxon>Viridiplantae</taxon>
        <taxon>Streptophyta</taxon>
        <taxon>Embryophyta</taxon>
        <taxon>Tracheophyta</taxon>
        <taxon>Spermatophyta</taxon>
        <taxon>Magnoliopsida</taxon>
        <taxon>eudicotyledons</taxon>
        <taxon>Gunneridae</taxon>
        <taxon>Pentapetalae</taxon>
        <taxon>asterids</taxon>
        <taxon>campanulids</taxon>
        <taxon>Aquifoliales</taxon>
        <taxon>Aquifoliaceae</taxon>
        <taxon>Ilex</taxon>
    </lineage>
</organism>
<proteinExistence type="predicted"/>
<dbReference type="Proteomes" id="UP001642360">
    <property type="component" value="Unassembled WGS sequence"/>
</dbReference>
<comment type="caution">
    <text evidence="1">The sequence shown here is derived from an EMBL/GenBank/DDBJ whole genome shotgun (WGS) entry which is preliminary data.</text>
</comment>
<name>A0ABC8S427_9AQUA</name>
<accession>A0ABC8S427</accession>
<feature type="non-terminal residue" evidence="1">
    <location>
        <position position="1"/>
    </location>
</feature>
<gene>
    <name evidence="1" type="ORF">ILEXP_LOCUS20142</name>
</gene>
<keyword evidence="2" id="KW-1185">Reference proteome</keyword>
<dbReference type="AlphaFoldDB" id="A0ABC8S427"/>
<evidence type="ECO:0000313" key="2">
    <source>
        <dbReference type="Proteomes" id="UP001642360"/>
    </source>
</evidence>
<reference evidence="1 2" key="1">
    <citation type="submission" date="2024-02" db="EMBL/GenBank/DDBJ databases">
        <authorList>
            <person name="Vignale AGUSTIN F."/>
            <person name="Sosa J E."/>
            <person name="Modenutti C."/>
        </authorList>
    </citation>
    <scope>NUCLEOTIDE SEQUENCE [LARGE SCALE GENOMIC DNA]</scope>
</reference>
<protein>
    <submittedName>
        <fullName evidence="1">Uncharacterized protein</fullName>
    </submittedName>
</protein>
<evidence type="ECO:0000313" key="1">
    <source>
        <dbReference type="EMBL" id="CAK9151966.1"/>
    </source>
</evidence>
<dbReference type="EMBL" id="CAUOFW020002181">
    <property type="protein sequence ID" value="CAK9151966.1"/>
    <property type="molecule type" value="Genomic_DNA"/>
</dbReference>